<keyword evidence="5" id="KW-0130">Cell adhesion</keyword>
<evidence type="ECO:0000259" key="12">
    <source>
        <dbReference type="PROSITE" id="PS50847"/>
    </source>
</evidence>
<dbReference type="PROSITE" id="PS51884">
    <property type="entry name" value="CHAPLIN"/>
    <property type="match status" value="2"/>
</dbReference>
<dbReference type="PROSITE" id="PS50847">
    <property type="entry name" value="GRAM_POS_ANCHORING"/>
    <property type="match status" value="1"/>
</dbReference>
<comment type="subcellular location">
    <subcellularLocation>
        <location evidence="1">Secreted</location>
        <location evidence="1">Cell wall</location>
    </subcellularLocation>
</comment>
<evidence type="ECO:0000313" key="17">
    <source>
        <dbReference type="Proteomes" id="UP000501753"/>
    </source>
</evidence>
<dbReference type="InterPro" id="IPR019931">
    <property type="entry name" value="LPXTG_anchor"/>
</dbReference>
<evidence type="ECO:0000256" key="4">
    <source>
        <dbReference type="ARBA" id="ARBA00022729"/>
    </source>
</evidence>
<keyword evidence="4 11" id="KW-0732">Signal</keyword>
<keyword evidence="2" id="KW-0134">Cell wall</keyword>
<keyword evidence="17" id="KW-1185">Reference proteome</keyword>
<feature type="compositionally biased region" description="Pro residues" evidence="9">
    <location>
        <begin position="163"/>
        <end position="173"/>
    </location>
</feature>
<evidence type="ECO:0000256" key="8">
    <source>
        <dbReference type="PROSITE-ProRule" id="PRU01232"/>
    </source>
</evidence>
<keyword evidence="10" id="KW-0472">Membrane</keyword>
<dbReference type="AlphaFoldDB" id="A0A3S9ZN86"/>
<dbReference type="EMBL" id="CP029078">
    <property type="protein sequence ID" value="QCN84004.1"/>
    <property type="molecule type" value="Genomic_DNA"/>
</dbReference>
<evidence type="ECO:0000313" key="15">
    <source>
        <dbReference type="EMBL" id="QCN84004.1"/>
    </source>
</evidence>
<dbReference type="Proteomes" id="UP000501753">
    <property type="component" value="Chromosome"/>
</dbReference>
<reference evidence="14 16" key="2">
    <citation type="submission" date="2018-12" db="EMBL/GenBank/DDBJ databases">
        <title>Streptomyces griseoviridis F1-27 complete genome.</title>
        <authorList>
            <person name="Mariita R.M."/>
            <person name="Sello J.K."/>
        </authorList>
    </citation>
    <scope>NUCLEOTIDE SEQUENCE [LARGE SCALE GENOMIC DNA]</scope>
    <source>
        <strain evidence="14 16">F1-27</strain>
    </source>
</reference>
<feature type="domain" description="Gram-positive cocci surface proteins LPxTG" evidence="12">
    <location>
        <begin position="202"/>
        <end position="237"/>
    </location>
</feature>
<reference evidence="15 17" key="1">
    <citation type="submission" date="2018-04" db="EMBL/GenBank/DDBJ databases">
        <title>Complete genome sequences of Streptomyces griseoviridis K61 and characterization of antagonistic properties of biological control agents.</title>
        <authorList>
            <person name="Mariita R.M."/>
            <person name="Sello J.K."/>
        </authorList>
    </citation>
    <scope>NUCLEOTIDE SEQUENCE [LARGE SCALE GENOMIC DNA]</scope>
    <source>
        <strain evidence="15 17">K61</strain>
    </source>
</reference>
<evidence type="ECO:0000259" key="13">
    <source>
        <dbReference type="PROSITE" id="PS51884"/>
    </source>
</evidence>
<dbReference type="RefSeq" id="WP_127181918.1">
    <property type="nucleotide sequence ID" value="NZ_CP029078.1"/>
</dbReference>
<organism evidence="14 16">
    <name type="scientific">Streptomyces griseoviridis</name>
    <dbReference type="NCBI Taxonomy" id="45398"/>
    <lineage>
        <taxon>Bacteria</taxon>
        <taxon>Bacillati</taxon>
        <taxon>Actinomycetota</taxon>
        <taxon>Actinomycetes</taxon>
        <taxon>Kitasatosporales</taxon>
        <taxon>Streptomycetaceae</taxon>
        <taxon>Streptomyces</taxon>
    </lineage>
</organism>
<name>A0A3S9ZN86_STRGD</name>
<evidence type="ECO:0000256" key="5">
    <source>
        <dbReference type="ARBA" id="ARBA00022889"/>
    </source>
</evidence>
<keyword evidence="7" id="KW-0572">Peptidoglycan-anchor</keyword>
<dbReference type="OrthoDB" id="3544424at2"/>
<accession>A0A3S9ZN86</accession>
<feature type="chain" id="PRO_5043758599" evidence="11">
    <location>
        <begin position="28"/>
        <end position="237"/>
    </location>
</feature>
<evidence type="ECO:0000313" key="16">
    <source>
        <dbReference type="Proteomes" id="UP000271291"/>
    </source>
</evidence>
<dbReference type="GO" id="GO:0007155">
    <property type="term" value="P:cell adhesion"/>
    <property type="evidence" value="ECO:0007669"/>
    <property type="project" value="UniProtKB-KW"/>
</dbReference>
<proteinExistence type="predicted"/>
<evidence type="ECO:0000256" key="7">
    <source>
        <dbReference type="ARBA" id="ARBA00023088"/>
    </source>
</evidence>
<dbReference type="KEGG" id="sgd:ELQ87_36595"/>
<keyword evidence="10" id="KW-0812">Transmembrane</keyword>
<keyword evidence="10" id="KW-1133">Transmembrane helix</keyword>
<dbReference type="InterPro" id="IPR005528">
    <property type="entry name" value="ChpA-H"/>
</dbReference>
<evidence type="ECO:0000256" key="2">
    <source>
        <dbReference type="ARBA" id="ARBA00022512"/>
    </source>
</evidence>
<evidence type="ECO:0000313" key="14">
    <source>
        <dbReference type="EMBL" id="AZS89148.1"/>
    </source>
</evidence>
<keyword evidence="6 8" id="KW-0034">Amyloid</keyword>
<feature type="signal peptide" evidence="11">
    <location>
        <begin position="1"/>
        <end position="27"/>
    </location>
</feature>
<keyword evidence="3" id="KW-0964">Secreted</keyword>
<dbReference type="Proteomes" id="UP000271291">
    <property type="component" value="Chromosome"/>
</dbReference>
<evidence type="ECO:0000256" key="6">
    <source>
        <dbReference type="ARBA" id="ARBA00023087"/>
    </source>
</evidence>
<dbReference type="Pfam" id="PF03777">
    <property type="entry name" value="ChpA-C"/>
    <property type="match status" value="2"/>
</dbReference>
<evidence type="ECO:0000256" key="9">
    <source>
        <dbReference type="SAM" id="MobiDB-lite"/>
    </source>
</evidence>
<sequence length="237" mass="23208">MRRVTRNGVIAVAAVSGAMAVSGAAYADSGAHGAAVGSPGAVSGNTLQLPVNVPVNVCGDTVNVVGLLNPAMGNTCANVGGKSGGKGEGGRAGSATEGGSEAHGAAVGSPGVISGNGLQLPVHLPVNVSGNSVNVVGLLNPAFGNESTNGPGGRPHRPDPKPTHPTAPKPPARPSENRNIPPNPQPHPAAPVHTEGRQVASLAHTGADATLPAAAASLALIAAGAAVYRRTRRRVTR</sequence>
<feature type="region of interest" description="Disordered" evidence="9">
    <location>
        <begin position="81"/>
        <end position="108"/>
    </location>
</feature>
<dbReference type="EMBL" id="CP034687">
    <property type="protein sequence ID" value="AZS89148.1"/>
    <property type="molecule type" value="Genomic_DNA"/>
</dbReference>
<evidence type="ECO:0000256" key="11">
    <source>
        <dbReference type="SAM" id="SignalP"/>
    </source>
</evidence>
<gene>
    <name evidence="15" type="ORF">DDJ31_02645</name>
    <name evidence="14" type="ORF">ELQ87_36595</name>
</gene>
<evidence type="ECO:0000256" key="1">
    <source>
        <dbReference type="ARBA" id="ARBA00004191"/>
    </source>
</evidence>
<feature type="transmembrane region" description="Helical" evidence="10">
    <location>
        <begin position="209"/>
        <end position="228"/>
    </location>
</feature>
<feature type="compositionally biased region" description="Gly residues" evidence="9">
    <location>
        <begin position="81"/>
        <end position="92"/>
    </location>
</feature>
<feature type="domain" description="Chaplin" evidence="13">
    <location>
        <begin position="109"/>
        <end position="149"/>
    </location>
</feature>
<evidence type="ECO:0000256" key="3">
    <source>
        <dbReference type="ARBA" id="ARBA00022525"/>
    </source>
</evidence>
<feature type="region of interest" description="Disordered" evidence="9">
    <location>
        <begin position="144"/>
        <end position="198"/>
    </location>
</feature>
<evidence type="ECO:0000256" key="10">
    <source>
        <dbReference type="SAM" id="Phobius"/>
    </source>
</evidence>
<feature type="domain" description="Chaplin" evidence="13">
    <location>
        <begin position="38"/>
        <end position="78"/>
    </location>
</feature>
<protein>
    <submittedName>
        <fullName evidence="14">Chaplin</fullName>
    </submittedName>
</protein>